<sequence length="277" mass="31076">MKAHLIAIALLGFILNSVAQDFTGKAIYKTNRKTGFKIGGDSNLSEAQKQELEERFQKMNQKTFILEFDKSTSSYKEEEKLNAPNPKANMGGMQVISVFGGGGSGSLYFKNLKEKRFVNKTEIMGKTFLIKDSIPNYEWQLTSETKNIGNYTCYKATFSQEVENISMTVENGETKQTKKTETIITTAWYTPQIPISNGPTIYHGLPGLILEINDGKTTIVCTEIVLNPSEKITISEPDKGKIVTQAEFDKIRDEKNKELMERFQSRDGKGIEIRIGG</sequence>
<evidence type="ECO:0000313" key="2">
    <source>
        <dbReference type="EMBL" id="PQJ75953.1"/>
    </source>
</evidence>
<dbReference type="OrthoDB" id="1068986at2"/>
<dbReference type="NCBIfam" id="TIGR01200">
    <property type="entry name" value="GLPGLI"/>
    <property type="match status" value="1"/>
</dbReference>
<reference evidence="2 3" key="1">
    <citation type="submission" date="2016-12" db="EMBL/GenBank/DDBJ databases">
        <title>Trade-off between light-utilization and light-protection in marine flavobacteria.</title>
        <authorList>
            <person name="Kumagai Y."/>
            <person name="Yoshizawa S."/>
            <person name="Kogure K."/>
            <person name="Iwasaki W."/>
        </authorList>
    </citation>
    <scope>NUCLEOTIDE SEQUENCE [LARGE SCALE GENOMIC DNA]</scope>
    <source>
        <strain evidence="2 3">KCTC 22729</strain>
    </source>
</reference>
<keyword evidence="1" id="KW-0732">Signal</keyword>
<organism evidence="2 3">
    <name type="scientific">Polaribacter gangjinensis</name>
    <dbReference type="NCBI Taxonomy" id="574710"/>
    <lineage>
        <taxon>Bacteria</taxon>
        <taxon>Pseudomonadati</taxon>
        <taxon>Bacteroidota</taxon>
        <taxon>Flavobacteriia</taxon>
        <taxon>Flavobacteriales</taxon>
        <taxon>Flavobacteriaceae</taxon>
    </lineage>
</organism>
<dbReference type="InterPro" id="IPR005901">
    <property type="entry name" value="GLPGLI"/>
</dbReference>
<feature type="chain" id="PRO_5015716375" evidence="1">
    <location>
        <begin position="20"/>
        <end position="277"/>
    </location>
</feature>
<protein>
    <submittedName>
        <fullName evidence="2">GLPGLI family protein</fullName>
    </submittedName>
</protein>
<comment type="caution">
    <text evidence="2">The sequence shown here is derived from an EMBL/GenBank/DDBJ whole genome shotgun (WGS) entry which is preliminary data.</text>
</comment>
<dbReference type="Pfam" id="PF09697">
    <property type="entry name" value="Porph_ging"/>
    <property type="match status" value="1"/>
</dbReference>
<evidence type="ECO:0000313" key="3">
    <source>
        <dbReference type="Proteomes" id="UP000237608"/>
    </source>
</evidence>
<gene>
    <name evidence="2" type="ORF">BTO13_12280</name>
</gene>
<keyword evidence="3" id="KW-1185">Reference proteome</keyword>
<name>A0A2S7WEB6_9FLAO</name>
<accession>A0A2S7WEB6</accession>
<dbReference type="EMBL" id="MSCL01000001">
    <property type="protein sequence ID" value="PQJ75953.1"/>
    <property type="molecule type" value="Genomic_DNA"/>
</dbReference>
<evidence type="ECO:0000256" key="1">
    <source>
        <dbReference type="SAM" id="SignalP"/>
    </source>
</evidence>
<proteinExistence type="predicted"/>
<feature type="signal peptide" evidence="1">
    <location>
        <begin position="1"/>
        <end position="19"/>
    </location>
</feature>
<dbReference type="AlphaFoldDB" id="A0A2S7WEB6"/>
<dbReference type="Proteomes" id="UP000237608">
    <property type="component" value="Unassembled WGS sequence"/>
</dbReference>